<name>A0A084G904_PSEDA</name>
<dbReference type="OrthoDB" id="5242471at2759"/>
<dbReference type="RefSeq" id="XP_016643615.1">
    <property type="nucleotide sequence ID" value="XM_016786639.1"/>
</dbReference>
<feature type="region of interest" description="Disordered" evidence="1">
    <location>
        <begin position="1"/>
        <end position="79"/>
    </location>
</feature>
<evidence type="ECO:0000313" key="3">
    <source>
        <dbReference type="Proteomes" id="UP000028545"/>
    </source>
</evidence>
<protein>
    <submittedName>
        <fullName evidence="2">Uncharacterized protein</fullName>
    </submittedName>
</protein>
<feature type="compositionally biased region" description="Basic residues" evidence="1">
    <location>
        <begin position="30"/>
        <end position="43"/>
    </location>
</feature>
<reference evidence="2 3" key="1">
    <citation type="journal article" date="2014" name="Genome Announc.">
        <title>Draft genome sequence of the pathogenic fungus Scedosporium apiospermum.</title>
        <authorList>
            <person name="Vandeputte P."/>
            <person name="Ghamrawi S."/>
            <person name="Rechenmann M."/>
            <person name="Iltis A."/>
            <person name="Giraud S."/>
            <person name="Fleury M."/>
            <person name="Thornton C."/>
            <person name="Delhaes L."/>
            <person name="Meyer W."/>
            <person name="Papon N."/>
            <person name="Bouchara J.P."/>
        </authorList>
    </citation>
    <scope>NUCLEOTIDE SEQUENCE [LARGE SCALE GENOMIC DNA]</scope>
    <source>
        <strain evidence="2 3">IHEM 14462</strain>
    </source>
</reference>
<gene>
    <name evidence="2" type="ORF">SAPIO_CDS3971</name>
</gene>
<dbReference type="HOGENOM" id="CLU_915735_0_0_1"/>
<feature type="compositionally biased region" description="Low complexity" evidence="1">
    <location>
        <begin position="20"/>
        <end position="29"/>
    </location>
</feature>
<organism evidence="2 3">
    <name type="scientific">Pseudallescheria apiosperma</name>
    <name type="common">Scedosporium apiospermum</name>
    <dbReference type="NCBI Taxonomy" id="563466"/>
    <lineage>
        <taxon>Eukaryota</taxon>
        <taxon>Fungi</taxon>
        <taxon>Dikarya</taxon>
        <taxon>Ascomycota</taxon>
        <taxon>Pezizomycotina</taxon>
        <taxon>Sordariomycetes</taxon>
        <taxon>Hypocreomycetidae</taxon>
        <taxon>Microascales</taxon>
        <taxon>Microascaceae</taxon>
        <taxon>Scedosporium</taxon>
    </lineage>
</organism>
<dbReference type="AlphaFoldDB" id="A0A084G904"/>
<accession>A0A084G904</accession>
<evidence type="ECO:0000256" key="1">
    <source>
        <dbReference type="SAM" id="MobiDB-lite"/>
    </source>
</evidence>
<proteinExistence type="predicted"/>
<dbReference type="GeneID" id="27723043"/>
<dbReference type="VEuPathDB" id="FungiDB:SAPIO_CDS3971"/>
<keyword evidence="3" id="KW-1185">Reference proteome</keyword>
<dbReference type="Proteomes" id="UP000028545">
    <property type="component" value="Unassembled WGS sequence"/>
</dbReference>
<dbReference type="EMBL" id="JOWA01000090">
    <property type="protein sequence ID" value="KEZ43816.1"/>
    <property type="molecule type" value="Genomic_DNA"/>
</dbReference>
<feature type="compositionally biased region" description="Basic residues" evidence="1">
    <location>
        <begin position="1"/>
        <end position="12"/>
    </location>
</feature>
<comment type="caution">
    <text evidence="2">The sequence shown here is derived from an EMBL/GenBank/DDBJ whole genome shotgun (WGS) entry which is preliminary data.</text>
</comment>
<sequence>MAPRRQAAKRKSVRDDYSDVSDVVSSSANKKVKRSRRQPTRRSPRLERLYPGAENGRGKGGPSLERTGENGLSLGEDEELHPVRAMAKVDKAASQHRSGQNETRRSAKCLSQFLKKQKSEEDSLTEFVQKKIAQMENFTSAFTKEINSKCSKLSTMLDSPSEMPTDIGAQPLYRQGQETLALCRDILKHYEETNKLTQGEKYALPASSSDEDKGQVLEITNMAAGIGRKLVERAFKASHVGGGGLGIPEPKTDKERLAHSFLAKSLASHQEKPWGEEVWVVWKAWHCISNGIRGSDALHPPPEK</sequence>
<evidence type="ECO:0000313" key="2">
    <source>
        <dbReference type="EMBL" id="KEZ43816.1"/>
    </source>
</evidence>
<dbReference type="KEGG" id="sapo:SAPIO_CDS3971"/>